<organism evidence="1 2">
    <name type="scientific">Caerostris extrusa</name>
    <name type="common">Bark spider</name>
    <name type="synonym">Caerostris bankana</name>
    <dbReference type="NCBI Taxonomy" id="172846"/>
    <lineage>
        <taxon>Eukaryota</taxon>
        <taxon>Metazoa</taxon>
        <taxon>Ecdysozoa</taxon>
        <taxon>Arthropoda</taxon>
        <taxon>Chelicerata</taxon>
        <taxon>Arachnida</taxon>
        <taxon>Araneae</taxon>
        <taxon>Araneomorphae</taxon>
        <taxon>Entelegynae</taxon>
        <taxon>Araneoidea</taxon>
        <taxon>Araneidae</taxon>
        <taxon>Caerostris</taxon>
    </lineage>
</organism>
<keyword evidence="2" id="KW-1185">Reference proteome</keyword>
<evidence type="ECO:0000313" key="2">
    <source>
        <dbReference type="Proteomes" id="UP001054945"/>
    </source>
</evidence>
<protein>
    <submittedName>
        <fullName evidence="1">Uncharacterized protein</fullName>
    </submittedName>
</protein>
<gene>
    <name evidence="1" type="ORF">CEXT_375711</name>
</gene>
<reference evidence="1 2" key="1">
    <citation type="submission" date="2021-06" db="EMBL/GenBank/DDBJ databases">
        <title>Caerostris extrusa draft genome.</title>
        <authorList>
            <person name="Kono N."/>
            <person name="Arakawa K."/>
        </authorList>
    </citation>
    <scope>NUCLEOTIDE SEQUENCE [LARGE SCALE GENOMIC DNA]</scope>
</reference>
<dbReference type="Proteomes" id="UP001054945">
    <property type="component" value="Unassembled WGS sequence"/>
</dbReference>
<dbReference type="AlphaFoldDB" id="A0AAV4RW33"/>
<accession>A0AAV4RW33</accession>
<sequence>MSSDNFAFKFPSAHVPLCAAERGLLYYPKIRHLKAHWVCKFDTLWQGFRHEICTPHCPCQHSLLKDLLRVFSCNGTARALNSGVGAAEKFRSTPTLSNVPLHPYTTPSSSASLLLHPLRTLYQSDRRHHRPTRLIIIISARLAIAIKNQTIFLSTTPDDIFGGKMFDIASVQLFMGCYEGQYISDEMVREGVRLEFKGLEEFPNDHESFKIRRGLNTADGEC</sequence>
<comment type="caution">
    <text evidence="1">The sequence shown here is derived from an EMBL/GenBank/DDBJ whole genome shotgun (WGS) entry which is preliminary data.</text>
</comment>
<proteinExistence type="predicted"/>
<evidence type="ECO:0000313" key="1">
    <source>
        <dbReference type="EMBL" id="GIY26083.1"/>
    </source>
</evidence>
<name>A0AAV4RW33_CAEEX</name>
<dbReference type="EMBL" id="BPLR01008623">
    <property type="protein sequence ID" value="GIY26083.1"/>
    <property type="molecule type" value="Genomic_DNA"/>
</dbReference>